<dbReference type="AlphaFoldDB" id="A0A915NUK9"/>
<protein>
    <submittedName>
        <fullName evidence="2">Uncharacterized protein</fullName>
    </submittedName>
</protein>
<name>A0A915NUK9_9BILA</name>
<accession>A0A915NUK9</accession>
<dbReference type="Proteomes" id="UP000887560">
    <property type="component" value="Unplaced"/>
</dbReference>
<proteinExistence type="predicted"/>
<dbReference type="WBParaSite" id="scf7180000421774.g7730">
    <property type="protein sequence ID" value="scf7180000421774.g7730"/>
    <property type="gene ID" value="scf7180000421774.g7730"/>
</dbReference>
<evidence type="ECO:0000313" key="1">
    <source>
        <dbReference type="Proteomes" id="UP000887560"/>
    </source>
</evidence>
<reference evidence="2" key="1">
    <citation type="submission" date="2022-11" db="UniProtKB">
        <authorList>
            <consortium name="WormBaseParasite"/>
        </authorList>
    </citation>
    <scope>IDENTIFICATION</scope>
</reference>
<organism evidence="1 2">
    <name type="scientific">Meloidogyne floridensis</name>
    <dbReference type="NCBI Taxonomy" id="298350"/>
    <lineage>
        <taxon>Eukaryota</taxon>
        <taxon>Metazoa</taxon>
        <taxon>Ecdysozoa</taxon>
        <taxon>Nematoda</taxon>
        <taxon>Chromadorea</taxon>
        <taxon>Rhabditida</taxon>
        <taxon>Tylenchina</taxon>
        <taxon>Tylenchomorpha</taxon>
        <taxon>Tylenchoidea</taxon>
        <taxon>Meloidogynidae</taxon>
        <taxon>Meloidogyninae</taxon>
        <taxon>Meloidogyne</taxon>
    </lineage>
</organism>
<keyword evidence="1" id="KW-1185">Reference proteome</keyword>
<evidence type="ECO:0000313" key="2">
    <source>
        <dbReference type="WBParaSite" id="scf7180000421774.g7730"/>
    </source>
</evidence>
<sequence length="88" mass="9982">LLWPFLKEEKPAKAPTDAKTMVIKEESSKATSKVETPKINKWESINQLGRLPSLEKLNFRGTLLFGSRGVESREIVIAKLPKIVFIFL</sequence>